<proteinExistence type="predicted"/>
<accession>A0A6J6BB21</accession>
<dbReference type="InterPro" id="IPR002477">
    <property type="entry name" value="Peptidoglycan-bd-like"/>
</dbReference>
<dbReference type="InterPro" id="IPR005490">
    <property type="entry name" value="LD_TPept_cat_dom"/>
</dbReference>
<dbReference type="GO" id="GO:0005576">
    <property type="term" value="C:extracellular region"/>
    <property type="evidence" value="ECO:0007669"/>
    <property type="project" value="TreeGrafter"/>
</dbReference>
<dbReference type="InterPro" id="IPR036365">
    <property type="entry name" value="PGBD-like_sf"/>
</dbReference>
<gene>
    <name evidence="8" type="ORF">UFOPK1446_00115</name>
</gene>
<feature type="domain" description="L,D-TPase catalytic" evidence="7">
    <location>
        <begin position="172"/>
        <end position="283"/>
    </location>
</feature>
<dbReference type="AlphaFoldDB" id="A0A6J6BB21"/>
<dbReference type="GO" id="GO:0008360">
    <property type="term" value="P:regulation of cell shape"/>
    <property type="evidence" value="ECO:0007669"/>
    <property type="project" value="UniProtKB-KW"/>
</dbReference>
<feature type="compositionally biased region" description="Pro residues" evidence="6">
    <location>
        <begin position="34"/>
        <end position="58"/>
    </location>
</feature>
<evidence type="ECO:0000313" key="8">
    <source>
        <dbReference type="EMBL" id="CAB4535593.1"/>
    </source>
</evidence>
<comment type="pathway">
    <text evidence="1">Cell wall biogenesis; peptidoglycan biosynthesis.</text>
</comment>
<dbReference type="GO" id="GO:0018104">
    <property type="term" value="P:peptidoglycan-protein cross-linking"/>
    <property type="evidence" value="ECO:0007669"/>
    <property type="project" value="TreeGrafter"/>
</dbReference>
<dbReference type="PANTHER" id="PTHR30582">
    <property type="entry name" value="L,D-TRANSPEPTIDASE"/>
    <property type="match status" value="1"/>
</dbReference>
<dbReference type="InterPro" id="IPR036366">
    <property type="entry name" value="PGBDSf"/>
</dbReference>
<keyword evidence="3" id="KW-0133">Cell shape</keyword>
<keyword evidence="5" id="KW-0961">Cell wall biogenesis/degradation</keyword>
<evidence type="ECO:0000256" key="2">
    <source>
        <dbReference type="ARBA" id="ARBA00022679"/>
    </source>
</evidence>
<organism evidence="8">
    <name type="scientific">freshwater metagenome</name>
    <dbReference type="NCBI Taxonomy" id="449393"/>
    <lineage>
        <taxon>unclassified sequences</taxon>
        <taxon>metagenomes</taxon>
        <taxon>ecological metagenomes</taxon>
    </lineage>
</organism>
<dbReference type="GO" id="GO:0071555">
    <property type="term" value="P:cell wall organization"/>
    <property type="evidence" value="ECO:0007669"/>
    <property type="project" value="UniProtKB-KW"/>
</dbReference>
<dbReference type="CDD" id="cd16913">
    <property type="entry name" value="YkuD_like"/>
    <property type="match status" value="1"/>
</dbReference>
<protein>
    <submittedName>
        <fullName evidence="8">Unannotated protein</fullName>
    </submittedName>
</protein>
<evidence type="ECO:0000256" key="5">
    <source>
        <dbReference type="ARBA" id="ARBA00023316"/>
    </source>
</evidence>
<name>A0A6J6BB21_9ZZZZ</name>
<dbReference type="Gene3D" id="2.40.440.10">
    <property type="entry name" value="L,D-transpeptidase catalytic domain-like"/>
    <property type="match status" value="1"/>
</dbReference>
<dbReference type="Pfam" id="PF01471">
    <property type="entry name" value="PG_binding_1"/>
    <property type="match status" value="1"/>
</dbReference>
<dbReference type="Gene3D" id="1.10.101.10">
    <property type="entry name" value="PGBD-like superfamily/PGBD"/>
    <property type="match status" value="1"/>
</dbReference>
<keyword evidence="4" id="KW-0573">Peptidoglycan synthesis</keyword>
<dbReference type="GO" id="GO:0071972">
    <property type="term" value="F:peptidoglycan L,D-transpeptidase activity"/>
    <property type="evidence" value="ECO:0007669"/>
    <property type="project" value="TreeGrafter"/>
</dbReference>
<dbReference type="PROSITE" id="PS52029">
    <property type="entry name" value="LD_TPASE"/>
    <property type="match status" value="1"/>
</dbReference>
<dbReference type="PANTHER" id="PTHR30582:SF33">
    <property type="entry name" value="EXPORTED PROTEIN"/>
    <property type="match status" value="1"/>
</dbReference>
<evidence type="ECO:0000256" key="4">
    <source>
        <dbReference type="ARBA" id="ARBA00022984"/>
    </source>
</evidence>
<feature type="region of interest" description="Disordered" evidence="6">
    <location>
        <begin position="29"/>
        <end position="60"/>
    </location>
</feature>
<evidence type="ECO:0000259" key="7">
    <source>
        <dbReference type="PROSITE" id="PS52029"/>
    </source>
</evidence>
<dbReference type="UniPathway" id="UPA00219"/>
<dbReference type="Pfam" id="PF03734">
    <property type="entry name" value="YkuD"/>
    <property type="match status" value="1"/>
</dbReference>
<dbReference type="InterPro" id="IPR038063">
    <property type="entry name" value="Transpep_catalytic_dom"/>
</dbReference>
<dbReference type="EMBL" id="CAEZSO010000011">
    <property type="protein sequence ID" value="CAB4535593.1"/>
    <property type="molecule type" value="Genomic_DNA"/>
</dbReference>
<dbReference type="GO" id="GO:0016740">
    <property type="term" value="F:transferase activity"/>
    <property type="evidence" value="ECO:0007669"/>
    <property type="project" value="UniProtKB-KW"/>
</dbReference>
<dbReference type="SUPFAM" id="SSF141523">
    <property type="entry name" value="L,D-transpeptidase catalytic domain-like"/>
    <property type="match status" value="1"/>
</dbReference>
<evidence type="ECO:0000256" key="6">
    <source>
        <dbReference type="SAM" id="MobiDB-lite"/>
    </source>
</evidence>
<dbReference type="SUPFAM" id="SSF47090">
    <property type="entry name" value="PGBD-like"/>
    <property type="match status" value="1"/>
</dbReference>
<evidence type="ECO:0000256" key="3">
    <source>
        <dbReference type="ARBA" id="ARBA00022960"/>
    </source>
</evidence>
<dbReference type="InterPro" id="IPR050979">
    <property type="entry name" value="LD-transpeptidase"/>
</dbReference>
<evidence type="ECO:0000256" key="1">
    <source>
        <dbReference type="ARBA" id="ARBA00004752"/>
    </source>
</evidence>
<sequence>MRRAGVRASLCVIAALGLSALTVPTAGAAVITPPTTPPPTTSPSPTPRPTPKPTPKPTPRALTKCQIAAKAKNTTPSKPFYRAATKFGMRDGGPQSINHVREAQYRLRWAKVYKGSVTGSYGSATRRAVRTFQSKNCLTPTGNVNVQTWSVLIQRTVRFRSSIPKVCRGEGWHSCYDRASHQDFLFRNGKLWNVWLVRGGAYSTQTRTGNFKVTARYKEKVSSLYDVKMYYFMPHSGGQGQHGSGFMVDPWVGHSHGCINMYIKDAKVLFNLTRNEPLRVTVYGAWD</sequence>
<reference evidence="8" key="1">
    <citation type="submission" date="2020-05" db="EMBL/GenBank/DDBJ databases">
        <authorList>
            <person name="Chiriac C."/>
            <person name="Salcher M."/>
            <person name="Ghai R."/>
            <person name="Kavagutti S V."/>
        </authorList>
    </citation>
    <scope>NUCLEOTIDE SEQUENCE</scope>
</reference>
<keyword evidence="2" id="KW-0808">Transferase</keyword>